<dbReference type="InterPro" id="IPR016181">
    <property type="entry name" value="Acyl_CoA_acyltransferase"/>
</dbReference>
<reference evidence="3" key="1">
    <citation type="journal article" date="2019" name="Int. J. Syst. Evol. Microbiol.">
        <title>The Global Catalogue of Microorganisms (GCM) 10K type strain sequencing project: providing services to taxonomists for standard genome sequencing and annotation.</title>
        <authorList>
            <consortium name="The Broad Institute Genomics Platform"/>
            <consortium name="The Broad Institute Genome Sequencing Center for Infectious Disease"/>
            <person name="Wu L."/>
            <person name="Ma J."/>
        </authorList>
    </citation>
    <scope>NUCLEOTIDE SEQUENCE [LARGE SCALE GENOMIC DNA]</scope>
    <source>
        <strain evidence="3">CCM 8905</strain>
    </source>
</reference>
<protein>
    <submittedName>
        <fullName evidence="2">N-acetyltransferase</fullName>
    </submittedName>
</protein>
<evidence type="ECO:0000259" key="1">
    <source>
        <dbReference type="Pfam" id="PF14542"/>
    </source>
</evidence>
<dbReference type="InterPro" id="IPR031165">
    <property type="entry name" value="GNAT_YJDJ"/>
</dbReference>
<evidence type="ECO:0000313" key="2">
    <source>
        <dbReference type="EMBL" id="MFC6207584.1"/>
    </source>
</evidence>
<comment type="caution">
    <text evidence="2">The sequence shown here is derived from an EMBL/GenBank/DDBJ whole genome shotgun (WGS) entry which is preliminary data.</text>
</comment>
<dbReference type="SUPFAM" id="SSF55729">
    <property type="entry name" value="Acyl-CoA N-acyltransferases (Nat)"/>
    <property type="match status" value="1"/>
</dbReference>
<accession>A0ABW1SSV7</accession>
<keyword evidence="3" id="KW-1185">Reference proteome</keyword>
<gene>
    <name evidence="2" type="ORF">ACFP1G_08880</name>
</gene>
<dbReference type="Gene3D" id="3.40.630.30">
    <property type="match status" value="1"/>
</dbReference>
<organism evidence="2 3">
    <name type="scientific">Levilactobacillus tongjiangensis</name>
    <dbReference type="NCBI Taxonomy" id="2486023"/>
    <lineage>
        <taxon>Bacteria</taxon>
        <taxon>Bacillati</taxon>
        <taxon>Bacillota</taxon>
        <taxon>Bacilli</taxon>
        <taxon>Lactobacillales</taxon>
        <taxon>Lactobacillaceae</taxon>
        <taxon>Levilactobacillus</taxon>
    </lineage>
</organism>
<dbReference type="Pfam" id="PF14542">
    <property type="entry name" value="Acetyltransf_CG"/>
    <property type="match status" value="1"/>
</dbReference>
<dbReference type="RefSeq" id="WP_225426669.1">
    <property type="nucleotide sequence ID" value="NZ_JBHSSK010000023.1"/>
</dbReference>
<dbReference type="EMBL" id="JBHSSK010000023">
    <property type="protein sequence ID" value="MFC6207584.1"/>
    <property type="molecule type" value="Genomic_DNA"/>
</dbReference>
<evidence type="ECO:0000313" key="3">
    <source>
        <dbReference type="Proteomes" id="UP001596254"/>
    </source>
</evidence>
<dbReference type="Proteomes" id="UP001596254">
    <property type="component" value="Unassembled WGS sequence"/>
</dbReference>
<proteinExistence type="predicted"/>
<name>A0ABW1SSV7_9LACO</name>
<sequence length="106" mass="11579">MVMTEEPGRLTLTAEDQLQASLHYVCLSDSSWVLEQIFVRPSQPATELAAQLITRFIELATAAHVTVKLLDPYAKRYFAQHPAPTLLAAHQLPISGAAAVQPVSLN</sequence>
<feature type="domain" description="N-acetyltransferase" evidence="1">
    <location>
        <begin position="14"/>
        <end position="82"/>
    </location>
</feature>